<sequence>MTPPRSPMPRSPMPKSPMPKSPMICEKYETGCMWHLYGLFNFRQGRSNKKLLSHQSHLTRTDDGNFKTKLDLLNKMDEKSENMGDAMKNKTQTVDSNMTSTRKLKGEELSTELQINKKIATDEVKHMQSDSKFVCPLPKNNGKTSNNRQRSNEIPLHGLKNETKHRKPPSSTSVEKPHSAALPEVLSKEVHRKKRTGCGCKSIDYVKYDQLNENNLPPGQMNAAEAIVSQKFINGVNYQSKQFSDALQILNSNKELFIKLLQDPNSLLVKHIEDLRESQARKHQSKSVCEENISEQRTSKARQSEGPSGIHKLNSCDIYPSQASGDCGFSERIVVLTPTAPRLQNSSDGFDSCSSIQSYYSLRSNGESERPANISLSRIKRKLKRAIGVSSKEQDSKTINGTLQISPCQGSEDDSKGKGVEIIRRNSPGSNNAADSGVALDIENRVNISKVNEGESNIGCEAASTSGCGLQNSNISLASQPKRKESETFAEAMEHLSELLTKGKKDKNNFERQAQKTWEKVASFPEYDFLPTHSPARDWENTFVDEPMRFSPYSNYQLVYENKSRLQKEKKTCYSSPLRQDVEAMPENKKLDDQLQVIDIQRNIHTRGLGDNSRLKGCVQIVKNNSTAHRGETNSIGVSSMRPGEPSSLEVLTKPDSMEKTNTTETSDATCQGETDPFEDQPLTSSPDVFSATPIIQRVESSDNIEDKREQPSPVSVLEHYYLDVTSPASTISEPAEELQSQPLTRSPLYIETSSLSEHQVISEYVRAVLQASSLNWDELSLMWHSSDQLLDPFLFDAVKLQAYQFSDDCMLLFDCINEVLVEVYHTQLPYSPWVSFIKPIASRQLSIEKTVIHEVMKSVDWYLLPHSSPRKLQKIVEKDITSSGTWLDLRNDSEEVVFEMVEDVLEELIMETIF</sequence>
<proteinExistence type="predicted"/>
<reference evidence="4 5" key="3">
    <citation type="submission" date="2019-11" db="EMBL/GenBank/DDBJ databases">
        <title>A de novo genome assembly of a pear dwarfing rootstock.</title>
        <authorList>
            <person name="Wang F."/>
            <person name="Wang J."/>
            <person name="Li S."/>
            <person name="Zhang Y."/>
            <person name="Fang M."/>
            <person name="Ma L."/>
            <person name="Zhao Y."/>
            <person name="Jiang S."/>
        </authorList>
    </citation>
    <scope>NUCLEOTIDE SEQUENCE [LARGE SCALE GENOMIC DNA]</scope>
    <source>
        <strain evidence="4">S2</strain>
        <tissue evidence="4">Leaf</tissue>
    </source>
</reference>
<feature type="region of interest" description="Disordered" evidence="1">
    <location>
        <begin position="1"/>
        <end position="20"/>
    </location>
</feature>
<dbReference type="InterPro" id="IPR025486">
    <property type="entry name" value="DUF4378"/>
</dbReference>
<dbReference type="InterPro" id="IPR022212">
    <property type="entry name" value="DUF3741"/>
</dbReference>
<evidence type="ECO:0008006" key="6">
    <source>
        <dbReference type="Google" id="ProtNLM"/>
    </source>
</evidence>
<protein>
    <recommendedName>
        <fullName evidence="6">DUF4378 domain-containing protein</fullName>
    </recommendedName>
</protein>
<reference evidence="5" key="2">
    <citation type="submission" date="2019-10" db="EMBL/GenBank/DDBJ databases">
        <title>A de novo genome assembly of a pear dwarfing rootstock.</title>
        <authorList>
            <person name="Wang F."/>
            <person name="Wang J."/>
            <person name="Li S."/>
            <person name="Zhang Y."/>
            <person name="Fang M."/>
            <person name="Ma L."/>
            <person name="Zhao Y."/>
            <person name="Jiang S."/>
        </authorList>
    </citation>
    <scope>NUCLEOTIDE SEQUENCE [LARGE SCALE GENOMIC DNA]</scope>
</reference>
<dbReference type="Pfam" id="PF12552">
    <property type="entry name" value="DUF3741"/>
    <property type="match status" value="1"/>
</dbReference>
<feature type="region of interest" description="Disordered" evidence="1">
    <location>
        <begin position="132"/>
        <end position="185"/>
    </location>
</feature>
<reference evidence="4 5" key="1">
    <citation type="submission" date="2019-09" db="EMBL/GenBank/DDBJ databases">
        <authorList>
            <person name="Ou C."/>
        </authorList>
    </citation>
    <scope>NUCLEOTIDE SEQUENCE [LARGE SCALE GENOMIC DNA]</scope>
    <source>
        <strain evidence="4">S2</strain>
        <tissue evidence="4">Leaf</tissue>
    </source>
</reference>
<dbReference type="AlphaFoldDB" id="A0A5N5G4F4"/>
<dbReference type="Pfam" id="PF14309">
    <property type="entry name" value="DUF4378"/>
    <property type="match status" value="1"/>
</dbReference>
<feature type="region of interest" description="Disordered" evidence="1">
    <location>
        <begin position="629"/>
        <end position="687"/>
    </location>
</feature>
<dbReference type="PANTHER" id="PTHR47212:SF2">
    <property type="entry name" value="DUF3741 DOMAIN-CONTAINING PROTEIN"/>
    <property type="match status" value="1"/>
</dbReference>
<feature type="region of interest" description="Disordered" evidence="1">
    <location>
        <begin position="283"/>
        <end position="309"/>
    </location>
</feature>
<evidence type="ECO:0000313" key="4">
    <source>
        <dbReference type="EMBL" id="KAB2608641.1"/>
    </source>
</evidence>
<feature type="compositionally biased region" description="Polar residues" evidence="1">
    <location>
        <begin position="629"/>
        <end position="638"/>
    </location>
</feature>
<accession>A0A5N5G4F4</accession>
<dbReference type="PANTHER" id="PTHR47212">
    <property type="entry name" value="ADHESIN-LIKE PROTEIN, PUTATIVE (DUF3741)-RELATED"/>
    <property type="match status" value="1"/>
</dbReference>
<evidence type="ECO:0000256" key="1">
    <source>
        <dbReference type="SAM" id="MobiDB-lite"/>
    </source>
</evidence>
<evidence type="ECO:0000259" key="2">
    <source>
        <dbReference type="Pfam" id="PF12552"/>
    </source>
</evidence>
<keyword evidence="5" id="KW-1185">Reference proteome</keyword>
<evidence type="ECO:0000313" key="5">
    <source>
        <dbReference type="Proteomes" id="UP000327157"/>
    </source>
</evidence>
<dbReference type="OrthoDB" id="952876at2759"/>
<feature type="domain" description="DUF3741" evidence="2">
    <location>
        <begin position="237"/>
        <end position="266"/>
    </location>
</feature>
<evidence type="ECO:0000259" key="3">
    <source>
        <dbReference type="Pfam" id="PF14309"/>
    </source>
</evidence>
<name>A0A5N5G4F4_9ROSA</name>
<gene>
    <name evidence="4" type="ORF">D8674_011809</name>
</gene>
<feature type="domain" description="DUF4378" evidence="3">
    <location>
        <begin position="764"/>
        <end position="912"/>
    </location>
</feature>
<dbReference type="EMBL" id="SMOL01000553">
    <property type="protein sequence ID" value="KAB2608641.1"/>
    <property type="molecule type" value="Genomic_DNA"/>
</dbReference>
<dbReference type="Proteomes" id="UP000327157">
    <property type="component" value="Chromosome 14"/>
</dbReference>
<organism evidence="4 5">
    <name type="scientific">Pyrus ussuriensis x Pyrus communis</name>
    <dbReference type="NCBI Taxonomy" id="2448454"/>
    <lineage>
        <taxon>Eukaryota</taxon>
        <taxon>Viridiplantae</taxon>
        <taxon>Streptophyta</taxon>
        <taxon>Embryophyta</taxon>
        <taxon>Tracheophyta</taxon>
        <taxon>Spermatophyta</taxon>
        <taxon>Magnoliopsida</taxon>
        <taxon>eudicotyledons</taxon>
        <taxon>Gunneridae</taxon>
        <taxon>Pentapetalae</taxon>
        <taxon>rosids</taxon>
        <taxon>fabids</taxon>
        <taxon>Rosales</taxon>
        <taxon>Rosaceae</taxon>
        <taxon>Amygdaloideae</taxon>
        <taxon>Maleae</taxon>
        <taxon>Pyrus</taxon>
    </lineage>
</organism>
<comment type="caution">
    <text evidence="4">The sequence shown here is derived from an EMBL/GenBank/DDBJ whole genome shotgun (WGS) entry which is preliminary data.</text>
</comment>
<feature type="compositionally biased region" description="Polar residues" evidence="1">
    <location>
        <begin position="660"/>
        <end position="673"/>
    </location>
</feature>